<dbReference type="EMBL" id="JANPWB010000016">
    <property type="protein sequence ID" value="KAJ1084732.1"/>
    <property type="molecule type" value="Genomic_DNA"/>
</dbReference>
<sequence>MRGARARLGESLLAQSARGSACNASQCACCVTRGQCCGPGCGPLRSRHERQIGCGHVRAPPPMREDGLGEGPAGYVAVAQVRGQVTGAAGSPPNTRRRFGAGTRVASSRRTAGVSVLPGARPCAWEPGCSPSPSISSDLPLSRGRAGHLHWVGKNTCERISINAAHGLLPFVSMGRGCHPKWV</sequence>
<evidence type="ECO:0000313" key="1">
    <source>
        <dbReference type="EMBL" id="KAJ1084732.1"/>
    </source>
</evidence>
<name>A0AAV7KZL4_PLEWA</name>
<organism evidence="1 2">
    <name type="scientific">Pleurodeles waltl</name>
    <name type="common">Iberian ribbed newt</name>
    <dbReference type="NCBI Taxonomy" id="8319"/>
    <lineage>
        <taxon>Eukaryota</taxon>
        <taxon>Metazoa</taxon>
        <taxon>Chordata</taxon>
        <taxon>Craniata</taxon>
        <taxon>Vertebrata</taxon>
        <taxon>Euteleostomi</taxon>
        <taxon>Amphibia</taxon>
        <taxon>Batrachia</taxon>
        <taxon>Caudata</taxon>
        <taxon>Salamandroidea</taxon>
        <taxon>Salamandridae</taxon>
        <taxon>Pleurodelinae</taxon>
        <taxon>Pleurodeles</taxon>
    </lineage>
</organism>
<comment type="caution">
    <text evidence="1">The sequence shown here is derived from an EMBL/GenBank/DDBJ whole genome shotgun (WGS) entry which is preliminary data.</text>
</comment>
<gene>
    <name evidence="1" type="ORF">NDU88_004878</name>
</gene>
<keyword evidence="2" id="KW-1185">Reference proteome</keyword>
<proteinExistence type="predicted"/>
<evidence type="ECO:0000313" key="2">
    <source>
        <dbReference type="Proteomes" id="UP001066276"/>
    </source>
</evidence>
<dbReference type="Proteomes" id="UP001066276">
    <property type="component" value="Chromosome 12"/>
</dbReference>
<protein>
    <submittedName>
        <fullName evidence="1">Uncharacterized protein</fullName>
    </submittedName>
</protein>
<reference evidence="1" key="1">
    <citation type="journal article" date="2022" name="bioRxiv">
        <title>Sequencing and chromosome-scale assembly of the giantPleurodeles waltlgenome.</title>
        <authorList>
            <person name="Brown T."/>
            <person name="Elewa A."/>
            <person name="Iarovenko S."/>
            <person name="Subramanian E."/>
            <person name="Araus A.J."/>
            <person name="Petzold A."/>
            <person name="Susuki M."/>
            <person name="Suzuki K.-i.T."/>
            <person name="Hayashi T."/>
            <person name="Toyoda A."/>
            <person name="Oliveira C."/>
            <person name="Osipova E."/>
            <person name="Leigh N.D."/>
            <person name="Simon A."/>
            <person name="Yun M.H."/>
        </authorList>
    </citation>
    <scope>NUCLEOTIDE SEQUENCE</scope>
    <source>
        <strain evidence="1">20211129_DDA</strain>
        <tissue evidence="1">Liver</tissue>
    </source>
</reference>
<dbReference type="AlphaFoldDB" id="A0AAV7KZL4"/>
<accession>A0AAV7KZL4</accession>